<dbReference type="InterPro" id="IPR017853">
    <property type="entry name" value="GH"/>
</dbReference>
<feature type="domain" description="DUF4434" evidence="2">
    <location>
        <begin position="133"/>
        <end position="432"/>
    </location>
</feature>
<feature type="chain" id="PRO_5046383125" evidence="1">
    <location>
        <begin position="21"/>
        <end position="948"/>
    </location>
</feature>
<keyword evidence="1" id="KW-0732">Signal</keyword>
<evidence type="ECO:0000259" key="2">
    <source>
        <dbReference type="Pfam" id="PF14488"/>
    </source>
</evidence>
<proteinExistence type="predicted"/>
<dbReference type="Gene3D" id="3.20.20.80">
    <property type="entry name" value="Glycosidases"/>
    <property type="match status" value="2"/>
</dbReference>
<organism evidence="3 4">
    <name type="scientific">Bacteroides difficilis</name>
    <dbReference type="NCBI Taxonomy" id="2763021"/>
    <lineage>
        <taxon>Bacteria</taxon>
        <taxon>Pseudomonadati</taxon>
        <taxon>Bacteroidota</taxon>
        <taxon>Bacteroidia</taxon>
        <taxon>Bacteroidales</taxon>
        <taxon>Bacteroidaceae</taxon>
        <taxon>Bacteroides</taxon>
    </lineage>
</organism>
<dbReference type="EMBL" id="JACOOE010000007">
    <property type="protein sequence ID" value="MBC5605924.1"/>
    <property type="molecule type" value="Genomic_DNA"/>
</dbReference>
<evidence type="ECO:0000256" key="1">
    <source>
        <dbReference type="SAM" id="SignalP"/>
    </source>
</evidence>
<sequence>MYKKTTLGLIICLLSCSLWARGKAGIDLTLIPPATITNQVDLDIRVGITNYDTSVRSLDVSLYLNKIDRNTLLYHSTCQVEKDNPLTIRYNMQTRDKVGKNKIILVVKDGTKKTIQTRDIEIIDSNIRSTRLIDGAWTSIYHWSETEGKHWNNDLRRMTDDQWREMIRSMHKVGMDMIVIQEVFRNEQYVGKHDVTVETYQGKAFYPSDLYEGRMEIAAKDPVEAILAEADKHDMHVMMGVGMFAWFDFTPESLEWHKRVAKELWDKYGHHPSFYGFYVSEESGGGLDNWEKTPEKRQIRKNDIINFFAEFKKFCNRMAPAKPIMLATNSMDVPNGKETYPALLKNLDILCPFGFARMPENDLTGKQAATMLQKLCNDAGSHLWFDLEAFLFNEDQSLYPRPIEQIIHDLNLFDNFEKILCYQFPGVFNDPKMSIRIGEKRTIDLFEGYQKYREKILHNRKAGIKDEIVPTKTVQGTWLNLPYQDVRNKYMNPFHVDCTAPAFWKQKIKEYSEIGLEYLVIMAVANERQAYYPSSFMEHAYPSDRQSPVEAIMEAADQYGMKVFMSCGWAVNQDDNIREPAIKELQQKIMKETADLFKEHKSFYGWYLPVEDMIAPYLSDHAIEAVNTLAESARNLTPQAQILISPYGLYSADIRNPKFGEQIKKLKVDIIAYQDEVGCVREPMPMQRMKENFKLLNTIHKEAGIRFWANIESFTWEKETNSRNSALVPAAFPRYLSQLVGVSQAGVETVVSFSIYGIVDKPDSPMFIGQPIEAAKAYRNYTDWMAGKEPWSLLEASFKGNISHQGIGKSVNYLSTPSERYASNSLTDGKQGIESYLDKEWVGFENKNMEIVIDLGSVKEVGLLAARFLQYTPASIQLPSSVAYLLSKDGVNYQLAASVPMEISLNDQHDCWIDMAQAKVNGKARYIKVIALTRGGWLFCDEVFVNPQ</sequence>
<comment type="caution">
    <text evidence="3">The sequence shown here is derived from an EMBL/GenBank/DDBJ whole genome shotgun (WGS) entry which is preliminary data.</text>
</comment>
<evidence type="ECO:0000313" key="3">
    <source>
        <dbReference type="EMBL" id="MBC5605924.1"/>
    </source>
</evidence>
<name>A0ABR7CEF4_9BACE</name>
<feature type="domain" description="DUF4434" evidence="2">
    <location>
        <begin position="475"/>
        <end position="764"/>
    </location>
</feature>
<reference evidence="3 4" key="1">
    <citation type="submission" date="2020-08" db="EMBL/GenBank/DDBJ databases">
        <title>Genome public.</title>
        <authorList>
            <person name="Liu C."/>
            <person name="Sun Q."/>
        </authorList>
    </citation>
    <scope>NUCLEOTIDE SEQUENCE [LARGE SCALE GENOMIC DNA]</scope>
    <source>
        <strain evidence="3 4">M27</strain>
    </source>
</reference>
<evidence type="ECO:0000313" key="4">
    <source>
        <dbReference type="Proteomes" id="UP000600600"/>
    </source>
</evidence>
<dbReference type="Gene3D" id="2.60.120.260">
    <property type="entry name" value="Galactose-binding domain-like"/>
    <property type="match status" value="1"/>
</dbReference>
<dbReference type="Proteomes" id="UP000600600">
    <property type="component" value="Unassembled WGS sequence"/>
</dbReference>
<dbReference type="InterPro" id="IPR027849">
    <property type="entry name" value="DUF4434"/>
</dbReference>
<keyword evidence="4" id="KW-1185">Reference proteome</keyword>
<accession>A0ABR7CEF4</accession>
<gene>
    <name evidence="3" type="ORF">H8S67_14775</name>
</gene>
<dbReference type="SUPFAM" id="SSF51445">
    <property type="entry name" value="(Trans)glycosidases"/>
    <property type="match status" value="2"/>
</dbReference>
<dbReference type="RefSeq" id="WP_186967817.1">
    <property type="nucleotide sequence ID" value="NZ_JACOOE010000007.1"/>
</dbReference>
<protein>
    <submittedName>
        <fullName evidence="3">DUF4434 domain-containing protein</fullName>
    </submittedName>
</protein>
<dbReference type="Pfam" id="PF14488">
    <property type="entry name" value="DUF4434"/>
    <property type="match status" value="2"/>
</dbReference>
<feature type="signal peptide" evidence="1">
    <location>
        <begin position="1"/>
        <end position="20"/>
    </location>
</feature>